<evidence type="ECO:0000256" key="3">
    <source>
        <dbReference type="ARBA" id="ARBA00022692"/>
    </source>
</evidence>
<dbReference type="GO" id="GO:0005886">
    <property type="term" value="C:plasma membrane"/>
    <property type="evidence" value="ECO:0007669"/>
    <property type="project" value="UniProtKB-SubCell"/>
</dbReference>
<evidence type="ECO:0000256" key="4">
    <source>
        <dbReference type="ARBA" id="ARBA00022989"/>
    </source>
</evidence>
<reference evidence="9" key="1">
    <citation type="submission" date="2012-02" db="EMBL/GenBank/DDBJ databases">
        <title>The complete genome of Frateuria aurantia DSM 6220.</title>
        <authorList>
            <consortium name="US DOE Joint Genome Institute (JGI-PGF)"/>
            <person name="Lucas S."/>
            <person name="Copeland A."/>
            <person name="Lapidus A."/>
            <person name="Glavina del Rio T."/>
            <person name="Dalin E."/>
            <person name="Tice H."/>
            <person name="Bruce D."/>
            <person name="Goodwin L."/>
            <person name="Pitluck S."/>
            <person name="Peters L."/>
            <person name="Ovchinnikova G."/>
            <person name="Teshima H."/>
            <person name="Kyrpides N."/>
            <person name="Mavromatis K."/>
            <person name="Ivanova N."/>
            <person name="Brettin T."/>
            <person name="Detter J.C."/>
            <person name="Han C."/>
            <person name="Larimer F."/>
            <person name="Land M."/>
            <person name="Hauser L."/>
            <person name="Markowitz V."/>
            <person name="Cheng J.-F."/>
            <person name="Hugenholtz P."/>
            <person name="Woyke T."/>
            <person name="Wu D."/>
            <person name="Brambilla E."/>
            <person name="Klenk H.-P."/>
            <person name="Eisen J.A."/>
        </authorList>
    </citation>
    <scope>NUCLEOTIDE SEQUENCE</scope>
    <source>
        <strain evidence="9">DSM 6220</strain>
    </source>
</reference>
<feature type="transmembrane region" description="Helical" evidence="6">
    <location>
        <begin position="419"/>
        <end position="443"/>
    </location>
</feature>
<dbReference type="PANTHER" id="PTHR30287">
    <property type="entry name" value="MEMBRANE COMPONENT OF PREDICTED ABC SUPERFAMILY METABOLITE UPTAKE TRANSPORTER"/>
    <property type="match status" value="1"/>
</dbReference>
<organism evidence="9 10">
    <name type="scientific">Frateuria aurantia (strain ATCC 33424 / DSM 6220 / KCTC 2777 / LMG 1558 / NBRC 3245 / NCIMB 13370)</name>
    <name type="common">Acetobacter aurantius</name>
    <dbReference type="NCBI Taxonomy" id="767434"/>
    <lineage>
        <taxon>Bacteria</taxon>
        <taxon>Pseudomonadati</taxon>
        <taxon>Pseudomonadota</taxon>
        <taxon>Gammaproteobacteria</taxon>
        <taxon>Lysobacterales</taxon>
        <taxon>Rhodanobacteraceae</taxon>
        <taxon>Frateuria</taxon>
    </lineage>
</organism>
<evidence type="ECO:0000256" key="5">
    <source>
        <dbReference type="ARBA" id="ARBA00023136"/>
    </source>
</evidence>
<evidence type="ECO:0000256" key="6">
    <source>
        <dbReference type="SAM" id="Phobius"/>
    </source>
</evidence>
<dbReference type="HOGENOM" id="CLU_009475_2_0_6"/>
<evidence type="ECO:0000256" key="1">
    <source>
        <dbReference type="ARBA" id="ARBA00004651"/>
    </source>
</evidence>
<sequence>MIRPGALAWLALRQIRREWRLPELRTLAASLWLAVLALGLVASLSQGVSRSLGAGAARLIGGDAGLSAAVDPPASWEAQAARLGLRSSRSASFPTMAFAGDSNVLVDVNAVDPAYPLRGSLQLAGNSAQTLASTAPAPAPGTVYLDHRALHALAARVGQTVQVGGQSLRVAGELEREPDGGSLFAMAPQAVMALADARAEGLLGPGSRASHRLLIAGPARAVQHWLDWAHAQPRPMDGRWIGPRQAQERIRAAFDRAGLFLQLTALLAALLCGIAIALSAQRYASRKRAEVAVLRAIGIPRGQLALLLGMAMAWLALPVAAIGTAMAWGLSQGIWHWLASRLGQPAEWLPPGPCLASAAMALAVLAGFTWPPLARLGRIPPAAVFRDSYRYQGGLAELAYLLPVLVALGLIWLQTRSLALAFQLGLSLGVVAAATLLITTLLLSAIRRLPTGRWVTLRLGLQQLARRRGLSLIQATALSTGLTALLLLGLVAPALLDNWRAELPADTPNWFVLNLQDDQRQEFSRHLAELGASRLSIMPLAVGKLIAINGRPVEQIAFGDAHAQERASQQLRLSWSAQLPPANRLVAGQWPPLQPATPEVSVDQTWQQWFGLKLGDRLRLQIGEASVEARVSSFRQVDWRSFRVNFFLMLDQAHATRLPHTWIASFHLPARQADRLGSLLQQQSNLSLIDINSLLDQVRQLVGQVALAVRAILLLSLLAGALVLASALAASHQERQHEAALLRTLGAPSRQLRGAAACEFAVLGLICATTSAIACVLAGQWLGRRLFRIEHVQLPWLAVIGTSLLAVAVVTLLGLTGTRKVIRTPPMQLLRHY</sequence>
<feature type="transmembrane region" description="Helical" evidence="6">
    <location>
        <begin position="760"/>
        <end position="782"/>
    </location>
</feature>
<dbReference type="PANTHER" id="PTHR30287:SF1">
    <property type="entry name" value="INNER MEMBRANE PROTEIN"/>
    <property type="match status" value="1"/>
</dbReference>
<dbReference type="STRING" id="767434.Fraau_2311"/>
<dbReference type="AlphaFoldDB" id="H8L5M5"/>
<dbReference type="EMBL" id="CP003350">
    <property type="protein sequence ID" value="AFC86679.1"/>
    <property type="molecule type" value="Genomic_DNA"/>
</dbReference>
<dbReference type="Pfam" id="PF02687">
    <property type="entry name" value="FtsX"/>
    <property type="match status" value="2"/>
</dbReference>
<feature type="domain" description="MacB-like periplasmic core" evidence="8">
    <location>
        <begin position="32"/>
        <end position="199"/>
    </location>
</feature>
<protein>
    <submittedName>
        <fullName evidence="9">Putative ABC-type transport system involved in lysophospholipase L1 biosynthesis, permease component</fullName>
    </submittedName>
</protein>
<feature type="domain" description="ABC3 transporter permease C-terminal" evidence="7">
    <location>
        <begin position="711"/>
        <end position="826"/>
    </location>
</feature>
<keyword evidence="5 6" id="KW-0472">Membrane</keyword>
<keyword evidence="2" id="KW-1003">Cell membrane</keyword>
<dbReference type="InterPro" id="IPR003838">
    <property type="entry name" value="ABC3_permease_C"/>
</dbReference>
<evidence type="ECO:0000259" key="7">
    <source>
        <dbReference type="Pfam" id="PF02687"/>
    </source>
</evidence>
<dbReference type="Proteomes" id="UP000005234">
    <property type="component" value="Chromosome"/>
</dbReference>
<comment type="subcellular location">
    <subcellularLocation>
        <location evidence="1">Cell membrane</location>
        <topology evidence="1">Multi-pass membrane protein</topology>
    </subcellularLocation>
</comment>
<evidence type="ECO:0000313" key="10">
    <source>
        <dbReference type="Proteomes" id="UP000005234"/>
    </source>
</evidence>
<proteinExistence type="predicted"/>
<gene>
    <name evidence="9" type="ordered locus">Fraau_2311</name>
</gene>
<keyword evidence="3 6" id="KW-0812">Transmembrane</keyword>
<feature type="transmembrane region" description="Helical" evidence="6">
    <location>
        <begin position="304"/>
        <end position="328"/>
    </location>
</feature>
<feature type="domain" description="ABC3 transporter permease C-terminal" evidence="7">
    <location>
        <begin position="265"/>
        <end position="381"/>
    </location>
</feature>
<feature type="transmembrane region" description="Helical" evidence="6">
    <location>
        <begin position="348"/>
        <end position="373"/>
    </location>
</feature>
<feature type="transmembrane region" description="Helical" evidence="6">
    <location>
        <begin position="394"/>
        <end position="413"/>
    </location>
</feature>
<dbReference type="eggNOG" id="COG3127">
    <property type="taxonomic scope" value="Bacteria"/>
</dbReference>
<dbReference type="InterPro" id="IPR038766">
    <property type="entry name" value="Membrane_comp_ABC_pdt"/>
</dbReference>
<feature type="transmembrane region" description="Helical" evidence="6">
    <location>
        <begin position="707"/>
        <end position="730"/>
    </location>
</feature>
<dbReference type="Pfam" id="PF12704">
    <property type="entry name" value="MacB_PCD"/>
    <property type="match status" value="1"/>
</dbReference>
<evidence type="ECO:0000256" key="2">
    <source>
        <dbReference type="ARBA" id="ARBA00022475"/>
    </source>
</evidence>
<keyword evidence="4 6" id="KW-1133">Transmembrane helix</keyword>
<keyword evidence="10" id="KW-1185">Reference proteome</keyword>
<dbReference type="RefSeq" id="WP_014403682.1">
    <property type="nucleotide sequence ID" value="NC_017033.1"/>
</dbReference>
<feature type="transmembrane region" description="Helical" evidence="6">
    <location>
        <begin position="472"/>
        <end position="496"/>
    </location>
</feature>
<name>H8L5M5_FRAAD</name>
<dbReference type="InterPro" id="IPR025857">
    <property type="entry name" value="MacB_PCD"/>
</dbReference>
<feature type="transmembrane region" description="Helical" evidence="6">
    <location>
        <begin position="794"/>
        <end position="815"/>
    </location>
</feature>
<dbReference type="KEGG" id="fau:Fraau_2311"/>
<feature type="transmembrane region" description="Helical" evidence="6">
    <location>
        <begin position="259"/>
        <end position="278"/>
    </location>
</feature>
<accession>H8L5M5</accession>
<evidence type="ECO:0000259" key="8">
    <source>
        <dbReference type="Pfam" id="PF12704"/>
    </source>
</evidence>
<evidence type="ECO:0000313" key="9">
    <source>
        <dbReference type="EMBL" id="AFC86679.1"/>
    </source>
</evidence>